<dbReference type="KEGG" id="chu:CHU_3751"/>
<evidence type="ECO:0000313" key="5">
    <source>
        <dbReference type="Proteomes" id="UP000001822"/>
    </source>
</evidence>
<reference evidence="4 5" key="1">
    <citation type="journal article" date="2007" name="Appl. Environ. Microbiol.">
        <title>Genome sequence of the cellulolytic gliding bacterium Cytophaga hutchinsonii.</title>
        <authorList>
            <person name="Xie G."/>
            <person name="Bruce D.C."/>
            <person name="Challacombe J.F."/>
            <person name="Chertkov O."/>
            <person name="Detter J.C."/>
            <person name="Gilna P."/>
            <person name="Han C.S."/>
            <person name="Lucas S."/>
            <person name="Misra M."/>
            <person name="Myers G.L."/>
            <person name="Richardson P."/>
            <person name="Tapia R."/>
            <person name="Thayer N."/>
            <person name="Thompson L.S."/>
            <person name="Brettin T.S."/>
            <person name="Henrissat B."/>
            <person name="Wilson D.B."/>
            <person name="McBride M.J."/>
        </authorList>
    </citation>
    <scope>NUCLEOTIDE SEQUENCE [LARGE SCALE GENOMIC DNA]</scope>
    <source>
        <strain evidence="5">ATCC 33406 / DSM 1761 / CIP 103989 / NBRC 15051 / NCIMB 9469 / D465</strain>
    </source>
</reference>
<dbReference type="RefSeq" id="WP_011587089.1">
    <property type="nucleotide sequence ID" value="NC_008255.1"/>
</dbReference>
<dbReference type="EMBL" id="CP000383">
    <property type="protein sequence ID" value="ABG60984.1"/>
    <property type="molecule type" value="Genomic_DNA"/>
</dbReference>
<gene>
    <name evidence="4" type="ordered locus">CHU_3751</name>
</gene>
<proteinExistence type="predicted"/>
<keyword evidence="2" id="KW-1003">Cell membrane</keyword>
<dbReference type="SUPFAM" id="SSF50956">
    <property type="entry name" value="Thermostable phytase (3-phytase)"/>
    <property type="match status" value="1"/>
</dbReference>
<dbReference type="PROSITE" id="PS51257">
    <property type="entry name" value="PROKAR_LIPOPROTEIN"/>
    <property type="match status" value="1"/>
</dbReference>
<evidence type="ECO:0008006" key="6">
    <source>
        <dbReference type="Google" id="ProtNLM"/>
    </source>
</evidence>
<protein>
    <recommendedName>
        <fullName evidence="6">SdiA-regulated family protein</fullName>
    </recommendedName>
</protein>
<evidence type="ECO:0000313" key="4">
    <source>
        <dbReference type="EMBL" id="ABG60984.1"/>
    </source>
</evidence>
<accession>A0A6N4SWV3</accession>
<sequence length="276" mass="30703">MNIKNNIVHIFTAAFLIAACGADKSNTFKINGYNCEALEAVELEEPLKEISGLAYDVKRNEFLAINDEQGIVFTLDSKTFGIKNKIHFGEKGDYEEIQFSGNTIYVLRSDGTIFKMQYDGKDISAVTTFSYEGSKAEYESFYVSEAANELVLIPKNSKEAKTNKVTTAYVIDATTGKHLSKEDANIDWQRLKNACMLHPSAVAVQSQTKEIYVLASIEKLLLVLDASGNVRAEYVLPASMFQQPEGITFDENQNMYISNEAAGFSPTIIKIPIQKK</sequence>
<organism evidence="4 5">
    <name type="scientific">Cytophaga hutchinsonii (strain ATCC 33406 / DSM 1761 / CIP 103989 / NBRC 15051 / NCIMB 9469 / D465)</name>
    <dbReference type="NCBI Taxonomy" id="269798"/>
    <lineage>
        <taxon>Bacteria</taxon>
        <taxon>Pseudomonadati</taxon>
        <taxon>Bacteroidota</taxon>
        <taxon>Cytophagia</taxon>
        <taxon>Cytophagales</taxon>
        <taxon>Cytophagaceae</taxon>
        <taxon>Cytophaga</taxon>
    </lineage>
</organism>
<dbReference type="InterPro" id="IPR015943">
    <property type="entry name" value="WD40/YVTN_repeat-like_dom_sf"/>
</dbReference>
<dbReference type="GO" id="GO:0005886">
    <property type="term" value="C:plasma membrane"/>
    <property type="evidence" value="ECO:0007669"/>
    <property type="project" value="UniProtKB-SubCell"/>
</dbReference>
<dbReference type="Gene3D" id="2.130.10.10">
    <property type="entry name" value="YVTN repeat-like/Quinoprotein amine dehydrogenase"/>
    <property type="match status" value="1"/>
</dbReference>
<name>A0A6N4SWV3_CYTH3</name>
<dbReference type="OrthoDB" id="5292493at2"/>
<dbReference type="AlphaFoldDB" id="A0A6N4SWV3"/>
<dbReference type="Pfam" id="PF06977">
    <property type="entry name" value="SdiA-regulated"/>
    <property type="match status" value="1"/>
</dbReference>
<evidence type="ECO:0000256" key="1">
    <source>
        <dbReference type="ARBA" id="ARBA00004236"/>
    </source>
</evidence>
<dbReference type="InterPro" id="IPR009722">
    <property type="entry name" value="YjiK/CarP"/>
</dbReference>
<evidence type="ECO:0000256" key="2">
    <source>
        <dbReference type="ARBA" id="ARBA00022475"/>
    </source>
</evidence>
<dbReference type="Proteomes" id="UP000001822">
    <property type="component" value="Chromosome"/>
</dbReference>
<evidence type="ECO:0000256" key="3">
    <source>
        <dbReference type="ARBA" id="ARBA00023136"/>
    </source>
</evidence>
<comment type="subcellular location">
    <subcellularLocation>
        <location evidence="1">Cell membrane</location>
    </subcellularLocation>
</comment>
<keyword evidence="5" id="KW-1185">Reference proteome</keyword>
<keyword evidence="3" id="KW-0472">Membrane</keyword>